<dbReference type="Gene3D" id="3.30.230.10">
    <property type="match status" value="1"/>
</dbReference>
<gene>
    <name evidence="5" type="primary">rpsI</name>
    <name evidence="8" type="ORF">BDZ31_002059</name>
</gene>
<dbReference type="RefSeq" id="WP_425492724.1">
    <property type="nucleotide sequence ID" value="NZ_JACHNU010000002.1"/>
</dbReference>
<dbReference type="Pfam" id="PF00380">
    <property type="entry name" value="Ribosomal_S9"/>
    <property type="match status" value="1"/>
</dbReference>
<dbReference type="GO" id="GO:0006412">
    <property type="term" value="P:translation"/>
    <property type="evidence" value="ECO:0007669"/>
    <property type="project" value="UniProtKB-UniRule"/>
</dbReference>
<feature type="compositionally biased region" description="Low complexity" evidence="7">
    <location>
        <begin position="24"/>
        <end position="49"/>
    </location>
</feature>
<sequence>MSDVEQPEDEQRNPAGDAPEEPVEAANEAPQPAAEQPAADAAPEQPAAQESDEADEELEEIEETPRVKPEIPGADLVPDIVLEGEARDDEEGDEESTPAAESEADDEQEAQPIADAAISLASGARYTATGKRKTAVARVILKPGTGQYTINGKPLDDFFPRPTLQRNIRQPLEAVGFEERMDVIAKMHGGGVSAQAGALRHGISRALLEADPNLRGELKKRGFLTRDPRVKERKKAGLKKARKRPQFSKR</sequence>
<evidence type="ECO:0000256" key="7">
    <source>
        <dbReference type="SAM" id="MobiDB-lite"/>
    </source>
</evidence>
<keyword evidence="2 5" id="KW-0689">Ribosomal protein</keyword>
<feature type="compositionally biased region" description="Acidic residues" evidence="7">
    <location>
        <begin position="50"/>
        <end position="62"/>
    </location>
</feature>
<dbReference type="PROSITE" id="PS00360">
    <property type="entry name" value="RIBOSOMAL_S9"/>
    <property type="match status" value="1"/>
</dbReference>
<dbReference type="EMBL" id="JACHNU010000002">
    <property type="protein sequence ID" value="MBB4662473.1"/>
    <property type="molecule type" value="Genomic_DNA"/>
</dbReference>
<feature type="compositionally biased region" description="Basic and acidic residues" evidence="7">
    <location>
        <begin position="219"/>
        <end position="230"/>
    </location>
</feature>
<dbReference type="FunFam" id="3.30.230.10:FF:000001">
    <property type="entry name" value="30S ribosomal protein S9"/>
    <property type="match status" value="1"/>
</dbReference>
<proteinExistence type="inferred from homology"/>
<dbReference type="HAMAP" id="MF_00532_B">
    <property type="entry name" value="Ribosomal_uS9_B"/>
    <property type="match status" value="1"/>
</dbReference>
<name>A0A840IE21_9ACTN</name>
<evidence type="ECO:0000313" key="8">
    <source>
        <dbReference type="EMBL" id="MBB4662473.1"/>
    </source>
</evidence>
<protein>
    <recommendedName>
        <fullName evidence="4 5">Small ribosomal subunit protein uS9</fullName>
    </recommendedName>
</protein>
<evidence type="ECO:0000256" key="5">
    <source>
        <dbReference type="HAMAP-Rule" id="MF_00532"/>
    </source>
</evidence>
<dbReference type="SUPFAM" id="SSF54211">
    <property type="entry name" value="Ribosomal protein S5 domain 2-like"/>
    <property type="match status" value="1"/>
</dbReference>
<comment type="similarity">
    <text evidence="1 5 6">Belongs to the universal ribosomal protein uS9 family.</text>
</comment>
<keyword evidence="3 5" id="KW-0687">Ribonucleoprotein</keyword>
<feature type="compositionally biased region" description="Basic residues" evidence="7">
    <location>
        <begin position="231"/>
        <end position="250"/>
    </location>
</feature>
<evidence type="ECO:0000256" key="6">
    <source>
        <dbReference type="RuleBase" id="RU003815"/>
    </source>
</evidence>
<reference evidence="8 9" key="1">
    <citation type="submission" date="2020-08" db="EMBL/GenBank/DDBJ databases">
        <title>Genomic Encyclopedia of Archaeal and Bacterial Type Strains, Phase II (KMG-II): from individual species to whole genera.</title>
        <authorList>
            <person name="Goeker M."/>
        </authorList>
    </citation>
    <scope>NUCLEOTIDE SEQUENCE [LARGE SCALE GENOMIC DNA]</scope>
    <source>
        <strain evidence="8 9">DSM 23288</strain>
    </source>
</reference>
<feature type="region of interest" description="Disordered" evidence="7">
    <location>
        <begin position="219"/>
        <end position="250"/>
    </location>
</feature>
<evidence type="ECO:0000256" key="4">
    <source>
        <dbReference type="ARBA" id="ARBA00035259"/>
    </source>
</evidence>
<dbReference type="GO" id="GO:0003735">
    <property type="term" value="F:structural constituent of ribosome"/>
    <property type="evidence" value="ECO:0007669"/>
    <property type="project" value="InterPro"/>
</dbReference>
<dbReference type="InterPro" id="IPR020574">
    <property type="entry name" value="Ribosomal_uS9_CS"/>
</dbReference>
<dbReference type="InterPro" id="IPR014721">
    <property type="entry name" value="Ribsml_uS5_D2-typ_fold_subgr"/>
</dbReference>
<dbReference type="GO" id="GO:0003723">
    <property type="term" value="F:RNA binding"/>
    <property type="evidence" value="ECO:0007669"/>
    <property type="project" value="TreeGrafter"/>
</dbReference>
<accession>A0A840IE21</accession>
<dbReference type="InterPro" id="IPR023035">
    <property type="entry name" value="Ribosomal_uS9_bac/plastid"/>
</dbReference>
<evidence type="ECO:0000256" key="2">
    <source>
        <dbReference type="ARBA" id="ARBA00022980"/>
    </source>
</evidence>
<feature type="region of interest" description="Disordered" evidence="7">
    <location>
        <begin position="1"/>
        <end position="116"/>
    </location>
</feature>
<comment type="caution">
    <text evidence="8">The sequence shown here is derived from an EMBL/GenBank/DDBJ whole genome shotgun (WGS) entry which is preliminary data.</text>
</comment>
<evidence type="ECO:0000256" key="3">
    <source>
        <dbReference type="ARBA" id="ARBA00023274"/>
    </source>
</evidence>
<evidence type="ECO:0000313" key="9">
    <source>
        <dbReference type="Proteomes" id="UP000585272"/>
    </source>
</evidence>
<dbReference type="NCBIfam" id="NF001099">
    <property type="entry name" value="PRK00132.1"/>
    <property type="match status" value="1"/>
</dbReference>
<dbReference type="Proteomes" id="UP000585272">
    <property type="component" value="Unassembled WGS sequence"/>
</dbReference>
<dbReference type="InterPro" id="IPR020568">
    <property type="entry name" value="Ribosomal_Su5_D2-typ_SF"/>
</dbReference>
<dbReference type="PANTHER" id="PTHR21569">
    <property type="entry name" value="RIBOSOMAL PROTEIN S9"/>
    <property type="match status" value="1"/>
</dbReference>
<feature type="compositionally biased region" description="Acidic residues" evidence="7">
    <location>
        <begin position="86"/>
        <end position="109"/>
    </location>
</feature>
<dbReference type="GO" id="GO:0022627">
    <property type="term" value="C:cytosolic small ribosomal subunit"/>
    <property type="evidence" value="ECO:0007669"/>
    <property type="project" value="TreeGrafter"/>
</dbReference>
<dbReference type="InterPro" id="IPR000754">
    <property type="entry name" value="Ribosomal_uS9"/>
</dbReference>
<dbReference type="PANTHER" id="PTHR21569:SF1">
    <property type="entry name" value="SMALL RIBOSOMAL SUBUNIT PROTEIN US9M"/>
    <property type="match status" value="1"/>
</dbReference>
<dbReference type="AlphaFoldDB" id="A0A840IE21"/>
<organism evidence="8 9">
    <name type="scientific">Conexibacter arvalis</name>
    <dbReference type="NCBI Taxonomy" id="912552"/>
    <lineage>
        <taxon>Bacteria</taxon>
        <taxon>Bacillati</taxon>
        <taxon>Actinomycetota</taxon>
        <taxon>Thermoleophilia</taxon>
        <taxon>Solirubrobacterales</taxon>
        <taxon>Conexibacteraceae</taxon>
        <taxon>Conexibacter</taxon>
    </lineage>
</organism>
<keyword evidence="9" id="KW-1185">Reference proteome</keyword>
<evidence type="ECO:0000256" key="1">
    <source>
        <dbReference type="ARBA" id="ARBA00005251"/>
    </source>
</evidence>